<comment type="pathway">
    <text evidence="1 13">Amino-acid biosynthesis; L-threonine biosynthesis; L-threonine from L-aspartate: step 4/5.</text>
</comment>
<comment type="subcellular location">
    <subcellularLocation>
        <location evidence="13">Cytoplasm</location>
    </subcellularLocation>
</comment>
<evidence type="ECO:0000256" key="7">
    <source>
        <dbReference type="ARBA" id="ARBA00022697"/>
    </source>
</evidence>
<dbReference type="PANTHER" id="PTHR20861:SF1">
    <property type="entry name" value="HOMOSERINE KINASE"/>
    <property type="match status" value="1"/>
</dbReference>
<dbReference type="PRINTS" id="PR00958">
    <property type="entry name" value="HOMSERKINASE"/>
</dbReference>
<dbReference type="Pfam" id="PF08544">
    <property type="entry name" value="GHMP_kinases_C"/>
    <property type="match status" value="1"/>
</dbReference>
<dbReference type="PIRSF" id="PIRSF000676">
    <property type="entry name" value="Homoser_kin"/>
    <property type="match status" value="1"/>
</dbReference>
<proteinExistence type="inferred from homology"/>
<dbReference type="InterPro" id="IPR006204">
    <property type="entry name" value="GHMP_kinase_N_dom"/>
</dbReference>
<dbReference type="Pfam" id="PF00288">
    <property type="entry name" value="GHMP_kinases_N"/>
    <property type="match status" value="1"/>
</dbReference>
<keyword evidence="17" id="KW-1185">Reference proteome</keyword>
<evidence type="ECO:0000256" key="2">
    <source>
        <dbReference type="ARBA" id="ARBA00007370"/>
    </source>
</evidence>
<evidence type="ECO:0000256" key="4">
    <source>
        <dbReference type="ARBA" id="ARBA00017858"/>
    </source>
</evidence>
<dbReference type="InterPro" id="IPR006203">
    <property type="entry name" value="GHMP_knse_ATP-bd_CS"/>
</dbReference>
<dbReference type="Gene3D" id="3.30.230.10">
    <property type="match status" value="1"/>
</dbReference>
<dbReference type="PANTHER" id="PTHR20861">
    <property type="entry name" value="HOMOSERINE/4-DIPHOSPHOCYTIDYL-2-C-METHYL-D-ERYTHRITOL KINASE"/>
    <property type="match status" value="1"/>
</dbReference>
<evidence type="ECO:0000256" key="8">
    <source>
        <dbReference type="ARBA" id="ARBA00022741"/>
    </source>
</evidence>
<dbReference type="UniPathway" id="UPA00050">
    <property type="reaction ID" value="UER00064"/>
</dbReference>
<dbReference type="AlphaFoldDB" id="A0A3S0V871"/>
<evidence type="ECO:0000259" key="15">
    <source>
        <dbReference type="Pfam" id="PF08544"/>
    </source>
</evidence>
<dbReference type="EMBL" id="RYZZ01000037">
    <property type="protein sequence ID" value="RUQ26005.1"/>
    <property type="molecule type" value="Genomic_DNA"/>
</dbReference>
<name>A0A3S0V871_9BACI</name>
<evidence type="ECO:0000256" key="9">
    <source>
        <dbReference type="ARBA" id="ARBA00022777"/>
    </source>
</evidence>
<dbReference type="InterPro" id="IPR014721">
    <property type="entry name" value="Ribsml_uS5_D2-typ_fold_subgr"/>
</dbReference>
<reference evidence="16 17" key="1">
    <citation type="submission" date="2018-12" db="EMBL/GenBank/DDBJ databases">
        <title>Bacillus chawlae sp. nov., Bacillus glennii sp. nov., and Bacillus saganii sp. nov. Isolated from the Vehicle Assembly Building at Kennedy Space Center where the Viking Spacecraft were Assembled.</title>
        <authorList>
            <person name="Seuylemezian A."/>
            <person name="Vaishampayan P."/>
        </authorList>
    </citation>
    <scope>NUCLEOTIDE SEQUENCE [LARGE SCALE GENOMIC DNA]</scope>
    <source>
        <strain evidence="16 17">L5</strain>
    </source>
</reference>
<evidence type="ECO:0000313" key="17">
    <source>
        <dbReference type="Proteomes" id="UP000267430"/>
    </source>
</evidence>
<dbReference type="RefSeq" id="WP_126866858.1">
    <property type="nucleotide sequence ID" value="NZ_JAUSTX010000010.1"/>
</dbReference>
<dbReference type="HAMAP" id="MF_00384">
    <property type="entry name" value="Homoser_kinase"/>
    <property type="match status" value="1"/>
</dbReference>
<organism evidence="16 17">
    <name type="scientific">Peribacillus cavernae</name>
    <dbReference type="NCBI Taxonomy" id="1674310"/>
    <lineage>
        <taxon>Bacteria</taxon>
        <taxon>Bacillati</taxon>
        <taxon>Bacillota</taxon>
        <taxon>Bacilli</taxon>
        <taxon>Bacillales</taxon>
        <taxon>Bacillaceae</taxon>
        <taxon>Peribacillus</taxon>
    </lineage>
</organism>
<comment type="similarity">
    <text evidence="2 13">Belongs to the GHMP kinase family. Homoserine kinase subfamily.</text>
</comment>
<evidence type="ECO:0000256" key="11">
    <source>
        <dbReference type="ARBA" id="ARBA00049375"/>
    </source>
</evidence>
<evidence type="ECO:0000256" key="1">
    <source>
        <dbReference type="ARBA" id="ARBA00005015"/>
    </source>
</evidence>
<evidence type="ECO:0000256" key="3">
    <source>
        <dbReference type="ARBA" id="ARBA00012078"/>
    </source>
</evidence>
<dbReference type="InterPro" id="IPR036554">
    <property type="entry name" value="GHMP_kinase_C_sf"/>
</dbReference>
<dbReference type="PROSITE" id="PS00627">
    <property type="entry name" value="GHMP_KINASES_ATP"/>
    <property type="match status" value="1"/>
</dbReference>
<comment type="caution">
    <text evidence="16">The sequence shown here is derived from an EMBL/GenBank/DDBJ whole genome shotgun (WGS) entry which is preliminary data.</text>
</comment>
<dbReference type="InterPro" id="IPR013750">
    <property type="entry name" value="GHMP_kinase_C_dom"/>
</dbReference>
<comment type="function">
    <text evidence="12 13">Catalyzes the ATP-dependent phosphorylation of L-homoserine to L-homoserine phosphate.</text>
</comment>
<dbReference type="InterPro" id="IPR000870">
    <property type="entry name" value="Homoserine_kinase"/>
</dbReference>
<dbReference type="Proteomes" id="UP000267430">
    <property type="component" value="Unassembled WGS sequence"/>
</dbReference>
<keyword evidence="8 13" id="KW-0547">Nucleotide-binding</keyword>
<dbReference type="SUPFAM" id="SSF54211">
    <property type="entry name" value="Ribosomal protein S5 domain 2-like"/>
    <property type="match status" value="1"/>
</dbReference>
<keyword evidence="13" id="KW-0963">Cytoplasm</keyword>
<keyword evidence="5 13" id="KW-0028">Amino-acid biosynthesis</keyword>
<dbReference type="Gene3D" id="3.30.70.890">
    <property type="entry name" value="GHMP kinase, C-terminal domain"/>
    <property type="match status" value="1"/>
</dbReference>
<evidence type="ECO:0000256" key="10">
    <source>
        <dbReference type="ARBA" id="ARBA00022840"/>
    </source>
</evidence>
<evidence type="ECO:0000256" key="6">
    <source>
        <dbReference type="ARBA" id="ARBA00022679"/>
    </source>
</evidence>
<dbReference type="GO" id="GO:0004413">
    <property type="term" value="F:homoserine kinase activity"/>
    <property type="evidence" value="ECO:0007669"/>
    <property type="project" value="UniProtKB-UniRule"/>
</dbReference>
<feature type="binding site" evidence="13">
    <location>
        <begin position="90"/>
        <end position="100"/>
    </location>
    <ligand>
        <name>ATP</name>
        <dbReference type="ChEBI" id="CHEBI:30616"/>
    </ligand>
</feature>
<feature type="domain" description="GHMP kinase N-terminal" evidence="14">
    <location>
        <begin position="61"/>
        <end position="143"/>
    </location>
</feature>
<comment type="catalytic activity">
    <reaction evidence="11 13">
        <text>L-homoserine + ATP = O-phospho-L-homoserine + ADP + H(+)</text>
        <dbReference type="Rhea" id="RHEA:13985"/>
        <dbReference type="ChEBI" id="CHEBI:15378"/>
        <dbReference type="ChEBI" id="CHEBI:30616"/>
        <dbReference type="ChEBI" id="CHEBI:57476"/>
        <dbReference type="ChEBI" id="CHEBI:57590"/>
        <dbReference type="ChEBI" id="CHEBI:456216"/>
        <dbReference type="EC" id="2.7.1.39"/>
    </reaction>
</comment>
<evidence type="ECO:0000313" key="16">
    <source>
        <dbReference type="EMBL" id="RUQ26005.1"/>
    </source>
</evidence>
<evidence type="ECO:0000256" key="12">
    <source>
        <dbReference type="ARBA" id="ARBA00049954"/>
    </source>
</evidence>
<dbReference type="OrthoDB" id="9769912at2"/>
<dbReference type="SUPFAM" id="SSF55060">
    <property type="entry name" value="GHMP Kinase, C-terminal domain"/>
    <property type="match status" value="1"/>
</dbReference>
<accession>A0A3S0V871</accession>
<dbReference type="InterPro" id="IPR020568">
    <property type="entry name" value="Ribosomal_Su5_D2-typ_SF"/>
</dbReference>
<evidence type="ECO:0000256" key="13">
    <source>
        <dbReference type="HAMAP-Rule" id="MF_00384"/>
    </source>
</evidence>
<dbReference type="GO" id="GO:0009088">
    <property type="term" value="P:threonine biosynthetic process"/>
    <property type="evidence" value="ECO:0007669"/>
    <property type="project" value="UniProtKB-UniRule"/>
</dbReference>
<keyword evidence="9 13" id="KW-0418">Kinase</keyword>
<dbReference type="NCBIfam" id="TIGR00191">
    <property type="entry name" value="thrB"/>
    <property type="match status" value="1"/>
</dbReference>
<dbReference type="GO" id="GO:0005524">
    <property type="term" value="F:ATP binding"/>
    <property type="evidence" value="ECO:0007669"/>
    <property type="project" value="UniProtKB-UniRule"/>
</dbReference>
<keyword evidence="10 13" id="KW-0067">ATP-binding</keyword>
<dbReference type="EC" id="2.7.1.39" evidence="3 13"/>
<keyword evidence="7 13" id="KW-0791">Threonine biosynthesis</keyword>
<protein>
    <recommendedName>
        <fullName evidence="4 13">Homoserine kinase</fullName>
        <shortName evidence="13">HK</shortName>
        <shortName evidence="13">HSK</shortName>
        <ecNumber evidence="3 13">2.7.1.39</ecNumber>
    </recommendedName>
</protein>
<evidence type="ECO:0000256" key="5">
    <source>
        <dbReference type="ARBA" id="ARBA00022605"/>
    </source>
</evidence>
<evidence type="ECO:0000259" key="14">
    <source>
        <dbReference type="Pfam" id="PF00288"/>
    </source>
</evidence>
<keyword evidence="6 13" id="KW-0808">Transferase</keyword>
<gene>
    <name evidence="13" type="primary">thrB</name>
    <name evidence="16" type="ORF">ELQ35_19165</name>
</gene>
<feature type="domain" description="GHMP kinase C-terminal" evidence="15">
    <location>
        <begin position="203"/>
        <end position="281"/>
    </location>
</feature>
<sequence length="315" mass="33816">MKEGEMYSITVPASTANLGPGFDSIGLALGLYLNLQVQLAKEWEIIPLSKELAVFPSNEDNYIISIANKVAAYYGKALQPCRVYISSDIPLTRGLGSSASAIVAGIELADAAGGLKLSKEEKNRHASSLEGHPDNAGASVYGGLVVGRHFADKTDVLSFPLDEVKVVAVIPDYELPTEGSRNVLPDHLSFSRAVQAGAVGNVMVAALLSKQWQLAGEMMKNDEFHQPYRSHLVPHSAKVEEVALKAGAFGTALSGAGPTVVSFVLRDKADRVKNSLAEAFPEFLVKELEIDNQGSRVELLEESNRKSKEISMGHE</sequence>
<dbReference type="GO" id="GO:0005737">
    <property type="term" value="C:cytoplasm"/>
    <property type="evidence" value="ECO:0007669"/>
    <property type="project" value="UniProtKB-SubCell"/>
</dbReference>